<proteinExistence type="predicted"/>
<accession>A0A4W5K0A0</accession>
<protein>
    <submittedName>
        <fullName evidence="2">Uncharacterized protein</fullName>
    </submittedName>
</protein>
<reference evidence="2" key="3">
    <citation type="submission" date="2025-09" db="UniProtKB">
        <authorList>
            <consortium name="Ensembl"/>
        </authorList>
    </citation>
    <scope>IDENTIFICATION</scope>
</reference>
<reference evidence="3" key="1">
    <citation type="submission" date="2018-06" db="EMBL/GenBank/DDBJ databases">
        <title>Genome assembly of Danube salmon.</title>
        <authorList>
            <person name="Macqueen D.J."/>
            <person name="Gundappa M.K."/>
        </authorList>
    </citation>
    <scope>NUCLEOTIDE SEQUENCE [LARGE SCALE GENOMIC DNA]</scope>
</reference>
<name>A0A4W5K0A0_9TELE</name>
<feature type="region of interest" description="Disordered" evidence="1">
    <location>
        <begin position="39"/>
        <end position="78"/>
    </location>
</feature>
<evidence type="ECO:0000256" key="1">
    <source>
        <dbReference type="SAM" id="MobiDB-lite"/>
    </source>
</evidence>
<sequence>MSLRVKLIKVSILSLNEKNSLLFQAISYSNNVFVSNSNVSKEHDDSDRGVNGDGPKTPPSRPHRKEKKDYPKPAINGLPPTPKVLMGACFSKVFDGCPLKINCATSWIHPDTKDQYLIFGTEDGIYTLNLNELHEAAMEQVGTHGLTSHG</sequence>
<dbReference type="AlphaFoldDB" id="A0A4W5K0A0"/>
<keyword evidence="3" id="KW-1185">Reference proteome</keyword>
<evidence type="ECO:0000313" key="2">
    <source>
        <dbReference type="Ensembl" id="ENSHHUP00000005544.1"/>
    </source>
</evidence>
<dbReference type="Ensembl" id="ENSHHUT00000005722.1">
    <property type="protein sequence ID" value="ENSHHUP00000005544.1"/>
    <property type="gene ID" value="ENSHHUG00000003420.1"/>
</dbReference>
<organism evidence="2 3">
    <name type="scientific">Hucho hucho</name>
    <name type="common">huchen</name>
    <dbReference type="NCBI Taxonomy" id="62062"/>
    <lineage>
        <taxon>Eukaryota</taxon>
        <taxon>Metazoa</taxon>
        <taxon>Chordata</taxon>
        <taxon>Craniata</taxon>
        <taxon>Vertebrata</taxon>
        <taxon>Euteleostomi</taxon>
        <taxon>Actinopterygii</taxon>
        <taxon>Neopterygii</taxon>
        <taxon>Teleostei</taxon>
        <taxon>Protacanthopterygii</taxon>
        <taxon>Salmoniformes</taxon>
        <taxon>Salmonidae</taxon>
        <taxon>Salmoninae</taxon>
        <taxon>Hucho</taxon>
    </lineage>
</organism>
<evidence type="ECO:0000313" key="3">
    <source>
        <dbReference type="Proteomes" id="UP000314982"/>
    </source>
</evidence>
<reference evidence="2" key="2">
    <citation type="submission" date="2025-08" db="UniProtKB">
        <authorList>
            <consortium name="Ensembl"/>
        </authorList>
    </citation>
    <scope>IDENTIFICATION</scope>
</reference>
<dbReference type="GeneTree" id="ENSGT00940000158072"/>
<dbReference type="Proteomes" id="UP000314982">
    <property type="component" value="Unassembled WGS sequence"/>
</dbReference>
<feature type="compositionally biased region" description="Basic and acidic residues" evidence="1">
    <location>
        <begin position="40"/>
        <end position="50"/>
    </location>
</feature>